<accession>A0A8S5L798</accession>
<reference evidence="1" key="1">
    <citation type="journal article" date="2021" name="Proc. Natl. Acad. Sci. U.S.A.">
        <title>A Catalog of Tens of Thousands of Viruses from Human Metagenomes Reveals Hidden Associations with Chronic Diseases.</title>
        <authorList>
            <person name="Tisza M.J."/>
            <person name="Buck C.B."/>
        </authorList>
    </citation>
    <scope>NUCLEOTIDE SEQUENCE</scope>
    <source>
        <strain evidence="1">Ctt4r3</strain>
    </source>
</reference>
<organism evidence="1">
    <name type="scientific">CrAss-like virus sp. ctt4r3</name>
    <dbReference type="NCBI Taxonomy" id="2823619"/>
    <lineage>
        <taxon>Viruses</taxon>
        <taxon>Duplodnaviria</taxon>
        <taxon>Heunggongvirae</taxon>
        <taxon>Uroviricota</taxon>
        <taxon>Caudoviricetes</taxon>
        <taxon>Crassvirales</taxon>
    </lineage>
</organism>
<name>A0A8S5L798_9CAUD</name>
<evidence type="ECO:0000313" key="1">
    <source>
        <dbReference type="EMBL" id="DAD65780.1"/>
    </source>
</evidence>
<sequence length="339" mass="40082">MKDFILTTLDQVTIFSKYFGIPEETIRYNINSSTDRIHNPLRIDKHPSLSFKYYGDKLICRDFGDSRFRGDIFEVVGYILNKNYKTKEGFTYICNDIILRCSDNIVSNIEFNRTEQEHVRSKNLEISFDIRRANRIDYTYWESYGIKKHNINSKVFIVDRYKLNDWQTPYRYSGSDPCYAYNVNPNKYKLYFPRRLKSQTKFITNNRCPIECLHQLKQTNYIALIKGYKDKILFEQICEEKNVTDILFLPAASETIVLPTDIYKLLVSYSLSGKLFTIFDTDAAGINAAQFLQSRYGTIPIYFTNSYKSKDPTDMVKDYGYRKVFQHFDNVLKKIYYGD</sequence>
<dbReference type="EMBL" id="BK014649">
    <property type="protein sequence ID" value="DAD65780.1"/>
    <property type="molecule type" value="Genomic_DNA"/>
</dbReference>
<dbReference type="SUPFAM" id="SSF56731">
    <property type="entry name" value="DNA primase core"/>
    <property type="match status" value="1"/>
</dbReference>
<proteinExistence type="predicted"/>
<dbReference type="Gene3D" id="3.40.1360.10">
    <property type="match status" value="1"/>
</dbReference>
<protein>
    <submittedName>
        <fullName evidence="1">DNA primase</fullName>
    </submittedName>
</protein>